<feature type="transmembrane region" description="Helical" evidence="1">
    <location>
        <begin position="280"/>
        <end position="298"/>
    </location>
</feature>
<accession>A0A3M9MZV6</accession>
<feature type="transmembrane region" description="Helical" evidence="1">
    <location>
        <begin position="164"/>
        <end position="182"/>
    </location>
</feature>
<dbReference type="Proteomes" id="UP000271010">
    <property type="component" value="Unassembled WGS sequence"/>
</dbReference>
<feature type="transmembrane region" description="Helical" evidence="1">
    <location>
        <begin position="203"/>
        <end position="223"/>
    </location>
</feature>
<feature type="transmembrane region" description="Helical" evidence="1">
    <location>
        <begin position="15"/>
        <end position="44"/>
    </location>
</feature>
<protein>
    <submittedName>
        <fullName evidence="3">CPBP family intramembrane metalloprotease</fullName>
    </submittedName>
</protein>
<evidence type="ECO:0000256" key="1">
    <source>
        <dbReference type="SAM" id="Phobius"/>
    </source>
</evidence>
<name>A0A3M9MZV6_9BACT</name>
<proteinExistence type="predicted"/>
<dbReference type="RefSeq" id="WP_123133375.1">
    <property type="nucleotide sequence ID" value="NZ_RJJE01000009.1"/>
</dbReference>
<feature type="domain" description="CAAX prenyl protease 2/Lysostaphin resistance protein A-like" evidence="2">
    <location>
        <begin position="166"/>
        <end position="254"/>
    </location>
</feature>
<feature type="transmembrane region" description="Helical" evidence="1">
    <location>
        <begin position="235"/>
        <end position="259"/>
    </location>
</feature>
<comment type="caution">
    <text evidence="3">The sequence shown here is derived from an EMBL/GenBank/DDBJ whole genome shotgun (WGS) entry which is preliminary data.</text>
</comment>
<evidence type="ECO:0000259" key="2">
    <source>
        <dbReference type="Pfam" id="PF02517"/>
    </source>
</evidence>
<keyword evidence="3" id="KW-0645">Protease</keyword>
<dbReference type="AlphaFoldDB" id="A0A3M9MZV6"/>
<feature type="transmembrane region" description="Helical" evidence="1">
    <location>
        <begin position="105"/>
        <end position="125"/>
    </location>
</feature>
<dbReference type="Pfam" id="PF02517">
    <property type="entry name" value="Rce1-like"/>
    <property type="match status" value="1"/>
</dbReference>
<dbReference type="GO" id="GO:0006508">
    <property type="term" value="P:proteolysis"/>
    <property type="evidence" value="ECO:0007669"/>
    <property type="project" value="UniProtKB-KW"/>
</dbReference>
<gene>
    <name evidence="3" type="ORF">EFA69_12490</name>
</gene>
<dbReference type="EMBL" id="RJJE01000009">
    <property type="protein sequence ID" value="RNI30298.1"/>
    <property type="molecule type" value="Genomic_DNA"/>
</dbReference>
<dbReference type="GO" id="GO:0004175">
    <property type="term" value="F:endopeptidase activity"/>
    <property type="evidence" value="ECO:0007669"/>
    <property type="project" value="UniProtKB-ARBA"/>
</dbReference>
<feature type="transmembrane region" description="Helical" evidence="1">
    <location>
        <begin position="64"/>
        <end position="85"/>
    </location>
</feature>
<reference evidence="3 4" key="1">
    <citation type="submission" date="2018-11" db="EMBL/GenBank/DDBJ databases">
        <title>Rufibacter latericius sp. nov., isolated from water in Baiyang Lake.</title>
        <authorList>
            <person name="Yang Y."/>
        </authorList>
    </citation>
    <scope>NUCLEOTIDE SEQUENCE [LARGE SCALE GENOMIC DNA]</scope>
    <source>
        <strain evidence="3 4">MCC P1</strain>
    </source>
</reference>
<organism evidence="3 4">
    <name type="scientific">Rufibacter immobilis</name>
    <dbReference type="NCBI Taxonomy" id="1348778"/>
    <lineage>
        <taxon>Bacteria</taxon>
        <taxon>Pseudomonadati</taxon>
        <taxon>Bacteroidota</taxon>
        <taxon>Cytophagia</taxon>
        <taxon>Cytophagales</taxon>
        <taxon>Hymenobacteraceae</taxon>
        <taxon>Rufibacter</taxon>
    </lineage>
</organism>
<dbReference type="OrthoDB" id="1523022at2"/>
<dbReference type="InterPro" id="IPR052710">
    <property type="entry name" value="CAAX_protease"/>
</dbReference>
<keyword evidence="1" id="KW-0812">Transmembrane</keyword>
<evidence type="ECO:0000313" key="4">
    <source>
        <dbReference type="Proteomes" id="UP000271010"/>
    </source>
</evidence>
<dbReference type="InterPro" id="IPR003675">
    <property type="entry name" value="Rce1/LyrA-like_dom"/>
</dbReference>
<dbReference type="GO" id="GO:0080120">
    <property type="term" value="P:CAAX-box protein maturation"/>
    <property type="evidence" value="ECO:0007669"/>
    <property type="project" value="UniProtKB-ARBA"/>
</dbReference>
<keyword evidence="1" id="KW-1133">Transmembrane helix</keyword>
<dbReference type="PANTHER" id="PTHR36435:SF1">
    <property type="entry name" value="CAAX AMINO TERMINAL PROTEASE FAMILY PROTEIN"/>
    <property type="match status" value="1"/>
</dbReference>
<evidence type="ECO:0000313" key="3">
    <source>
        <dbReference type="EMBL" id="RNI30298.1"/>
    </source>
</evidence>
<sequence>MKGFISPLSHPFKSLLLFTLFAMAGLFIGNFLAMVLIKTIWGYGINETANMLARPADYPESRSALVLFQGVVHLLGFTVASLVYLRTTVQKPGIFLSPRAAVPFYLLLGAAVLLLVIMPASSWIVHWNANVDFPPFLDAFEQWARAKEDTLRELTLELTKISTVPQLILGLVVFAVLPAIGEELAFRGIVQQELQRWWKNPHLAIWVSAIVFGIIHMQFYGVIPRIMLGVVFGYLYWWSGNIWVPIVGHFINNGFMVLMMFLQQRGQIELDVESTQASPWPISLVSLALTIGLLYALYRGFKSLPAAVHEGEGNSRF</sequence>
<dbReference type="GO" id="GO:0008237">
    <property type="term" value="F:metallopeptidase activity"/>
    <property type="evidence" value="ECO:0007669"/>
    <property type="project" value="UniProtKB-KW"/>
</dbReference>
<dbReference type="PANTHER" id="PTHR36435">
    <property type="entry name" value="SLR1288 PROTEIN"/>
    <property type="match status" value="1"/>
</dbReference>
<keyword evidence="3" id="KW-0378">Hydrolase</keyword>
<keyword evidence="3" id="KW-0482">Metalloprotease</keyword>
<keyword evidence="1" id="KW-0472">Membrane</keyword>
<keyword evidence="4" id="KW-1185">Reference proteome</keyword>